<name>A0AAN8K8G7_PATCE</name>
<dbReference type="Proteomes" id="UP001347796">
    <property type="component" value="Unassembled WGS sequence"/>
</dbReference>
<reference evidence="2 3" key="1">
    <citation type="submission" date="2024-01" db="EMBL/GenBank/DDBJ databases">
        <title>The genome of the rayed Mediterranean limpet Patella caerulea (Linnaeus, 1758).</title>
        <authorList>
            <person name="Anh-Thu Weber A."/>
            <person name="Halstead-Nussloch G."/>
        </authorList>
    </citation>
    <scope>NUCLEOTIDE SEQUENCE [LARGE SCALE GENOMIC DNA]</scope>
    <source>
        <strain evidence="2">AATW-2023a</strain>
        <tissue evidence="2">Whole specimen</tissue>
    </source>
</reference>
<organism evidence="2 3">
    <name type="scientific">Patella caerulea</name>
    <name type="common">Rayed Mediterranean limpet</name>
    <dbReference type="NCBI Taxonomy" id="87958"/>
    <lineage>
        <taxon>Eukaryota</taxon>
        <taxon>Metazoa</taxon>
        <taxon>Spiralia</taxon>
        <taxon>Lophotrochozoa</taxon>
        <taxon>Mollusca</taxon>
        <taxon>Gastropoda</taxon>
        <taxon>Patellogastropoda</taxon>
        <taxon>Patelloidea</taxon>
        <taxon>Patellidae</taxon>
        <taxon>Patella</taxon>
    </lineage>
</organism>
<accession>A0AAN8K8G7</accession>
<evidence type="ECO:0000313" key="2">
    <source>
        <dbReference type="EMBL" id="KAK6188061.1"/>
    </source>
</evidence>
<sequence length="133" mass="14775">MNLKDTMNLMSQHIANLGKNMSILTHESSDTVADNIPIRPPPVKKPKLSKRQVHTTSDSDISSYDDDKSVSCSPTRKRKVVQTSSEDDAMVLIKPVTATTGTAINIDERDDILKKYEDDNYEDEPTGLPLNSD</sequence>
<dbReference type="EMBL" id="JAZGQO010000003">
    <property type="protein sequence ID" value="KAK6188061.1"/>
    <property type="molecule type" value="Genomic_DNA"/>
</dbReference>
<proteinExistence type="predicted"/>
<evidence type="ECO:0000313" key="3">
    <source>
        <dbReference type="Proteomes" id="UP001347796"/>
    </source>
</evidence>
<dbReference type="AlphaFoldDB" id="A0AAN8K8G7"/>
<keyword evidence="3" id="KW-1185">Reference proteome</keyword>
<evidence type="ECO:0000256" key="1">
    <source>
        <dbReference type="SAM" id="MobiDB-lite"/>
    </source>
</evidence>
<comment type="caution">
    <text evidence="2">The sequence shown here is derived from an EMBL/GenBank/DDBJ whole genome shotgun (WGS) entry which is preliminary data.</text>
</comment>
<protein>
    <submittedName>
        <fullName evidence="2">Uncharacterized protein</fullName>
    </submittedName>
</protein>
<gene>
    <name evidence="2" type="ORF">SNE40_004325</name>
</gene>
<feature type="compositionally biased region" description="Basic residues" evidence="1">
    <location>
        <begin position="42"/>
        <end position="53"/>
    </location>
</feature>
<feature type="region of interest" description="Disordered" evidence="1">
    <location>
        <begin position="28"/>
        <end position="85"/>
    </location>
</feature>